<evidence type="ECO:0000256" key="4">
    <source>
        <dbReference type="ARBA" id="ARBA00022989"/>
    </source>
</evidence>
<dbReference type="InterPro" id="IPR020846">
    <property type="entry name" value="MFS_dom"/>
</dbReference>
<evidence type="ECO:0000256" key="6">
    <source>
        <dbReference type="SAM" id="MobiDB-lite"/>
    </source>
</evidence>
<accession>A0A9K3PJR2</accession>
<feature type="transmembrane region" description="Helical" evidence="7">
    <location>
        <begin position="114"/>
        <end position="136"/>
    </location>
</feature>
<keyword evidence="3 7" id="KW-0812">Transmembrane</keyword>
<comment type="caution">
    <text evidence="9">The sequence shown here is derived from an EMBL/GenBank/DDBJ whole genome shotgun (WGS) entry which is preliminary data.</text>
</comment>
<sequence length="586" mass="63896">MPNRIYTEIPSLEDAEDDNMNAMAVQQDDETKDKARTATSLAEASTPTPSSRQIAPTQQEMPLTGHGHTHHVLEIFQDESIISSTTVVSHETDISDDATIITVDEAIERIGMGYFQLVVLTAAGLCFAADAMQVLLLSFLSEVLRLEWNLTENETALITSVLFIGAIFGTLTLGPMADKKGRKPVFLLAATIISFFGVTNAMVTEYWSLLVSLFMVGWGVGGLTVPFDILAEFLPANSRGKNLLVIEYFWTLGVLFVVGIAYLTLGNGENTGSWRSFVVICAIPCWMSILIGYCFVPESPRWLCTQGRCEEALKIIRKAAAFNKLDADTLFPPGTQLADEEKEESDFCELFSPRWRWTTLKLWGAWGFFSFGYYGTIMAITKIFGGDGKRHLEGGQETYSFDYGAIFVSSSAELVGTTIAILCVDVVGRIPLQVVAYSLAGASVFSLCLSAANGARRYVLISLGFSSRIFEMIGSCVSWVSTAEILTTEVRTTGHSAANAVARIGSLFSPFLMEGHGSLLTKGLIMLVIHAVTVTCVSQLPETKGSHMGRAHLHDEETEELVASEQLHDVEPPFQGLCDGDARSIS</sequence>
<dbReference type="PANTHER" id="PTHR23511">
    <property type="entry name" value="SYNAPTIC VESICLE GLYCOPROTEIN 2"/>
    <property type="match status" value="1"/>
</dbReference>
<feature type="region of interest" description="Disordered" evidence="6">
    <location>
        <begin position="1"/>
        <end position="55"/>
    </location>
</feature>
<comment type="subcellular location">
    <subcellularLocation>
        <location evidence="1">Membrane</location>
        <topology evidence="1">Multi-pass membrane protein</topology>
    </subcellularLocation>
</comment>
<evidence type="ECO:0000256" key="2">
    <source>
        <dbReference type="ARBA" id="ARBA00022448"/>
    </source>
</evidence>
<feature type="domain" description="Major facilitator superfamily (MFS) profile" evidence="8">
    <location>
        <begin position="116"/>
        <end position="541"/>
    </location>
</feature>
<dbReference type="Proteomes" id="UP000693970">
    <property type="component" value="Unassembled WGS sequence"/>
</dbReference>
<evidence type="ECO:0000256" key="1">
    <source>
        <dbReference type="ARBA" id="ARBA00004141"/>
    </source>
</evidence>
<reference evidence="9" key="1">
    <citation type="journal article" date="2021" name="Sci. Rep.">
        <title>Diploid genomic architecture of Nitzschia inconspicua, an elite biomass production diatom.</title>
        <authorList>
            <person name="Oliver A."/>
            <person name="Podell S."/>
            <person name="Pinowska A."/>
            <person name="Traller J.C."/>
            <person name="Smith S.R."/>
            <person name="McClure R."/>
            <person name="Beliaev A."/>
            <person name="Bohutskyi P."/>
            <person name="Hill E.A."/>
            <person name="Rabines A."/>
            <person name="Zheng H."/>
            <person name="Allen L.Z."/>
            <person name="Kuo A."/>
            <person name="Grigoriev I.V."/>
            <person name="Allen A.E."/>
            <person name="Hazlebeck D."/>
            <person name="Allen E.E."/>
        </authorList>
    </citation>
    <scope>NUCLEOTIDE SEQUENCE</scope>
    <source>
        <strain evidence="9">Hildebrandi</strain>
    </source>
</reference>
<feature type="transmembrane region" description="Helical" evidence="7">
    <location>
        <begin position="362"/>
        <end position="384"/>
    </location>
</feature>
<keyword evidence="10" id="KW-1185">Reference proteome</keyword>
<protein>
    <submittedName>
        <fullName evidence="9">Major facilitator superfamily transporter</fullName>
    </submittedName>
</protein>
<feature type="transmembrane region" description="Helical" evidence="7">
    <location>
        <begin position="404"/>
        <end position="427"/>
    </location>
</feature>
<gene>
    <name evidence="9" type="ORF">IV203_012437</name>
</gene>
<evidence type="ECO:0000313" key="10">
    <source>
        <dbReference type="Proteomes" id="UP000693970"/>
    </source>
</evidence>
<feature type="transmembrane region" description="Helical" evidence="7">
    <location>
        <begin position="434"/>
        <end position="452"/>
    </location>
</feature>
<dbReference type="EMBL" id="JAGRRH010000019">
    <property type="protein sequence ID" value="KAG7349840.1"/>
    <property type="molecule type" value="Genomic_DNA"/>
</dbReference>
<keyword evidence="2" id="KW-0813">Transport</keyword>
<evidence type="ECO:0000256" key="7">
    <source>
        <dbReference type="SAM" id="Phobius"/>
    </source>
</evidence>
<name>A0A9K3PJR2_9STRA</name>
<evidence type="ECO:0000259" key="8">
    <source>
        <dbReference type="PROSITE" id="PS50850"/>
    </source>
</evidence>
<organism evidence="9 10">
    <name type="scientific">Nitzschia inconspicua</name>
    <dbReference type="NCBI Taxonomy" id="303405"/>
    <lineage>
        <taxon>Eukaryota</taxon>
        <taxon>Sar</taxon>
        <taxon>Stramenopiles</taxon>
        <taxon>Ochrophyta</taxon>
        <taxon>Bacillariophyta</taxon>
        <taxon>Bacillariophyceae</taxon>
        <taxon>Bacillariophycidae</taxon>
        <taxon>Bacillariales</taxon>
        <taxon>Bacillariaceae</taxon>
        <taxon>Nitzschia</taxon>
    </lineage>
</organism>
<dbReference type="OrthoDB" id="4139357at2759"/>
<dbReference type="GO" id="GO:0022857">
    <property type="term" value="F:transmembrane transporter activity"/>
    <property type="evidence" value="ECO:0007669"/>
    <property type="project" value="InterPro"/>
</dbReference>
<feature type="transmembrane region" description="Helical" evidence="7">
    <location>
        <begin position="156"/>
        <end position="173"/>
    </location>
</feature>
<dbReference type="InterPro" id="IPR005828">
    <property type="entry name" value="MFS_sugar_transport-like"/>
</dbReference>
<evidence type="ECO:0000256" key="3">
    <source>
        <dbReference type="ARBA" id="ARBA00022692"/>
    </source>
</evidence>
<dbReference type="Pfam" id="PF00083">
    <property type="entry name" value="Sugar_tr"/>
    <property type="match status" value="1"/>
</dbReference>
<feature type="transmembrane region" description="Helical" evidence="7">
    <location>
        <begin position="277"/>
        <end position="296"/>
    </location>
</feature>
<evidence type="ECO:0000313" key="9">
    <source>
        <dbReference type="EMBL" id="KAG7349840.1"/>
    </source>
</evidence>
<dbReference type="GO" id="GO:0016020">
    <property type="term" value="C:membrane"/>
    <property type="evidence" value="ECO:0007669"/>
    <property type="project" value="UniProtKB-SubCell"/>
</dbReference>
<feature type="compositionally biased region" description="Polar residues" evidence="6">
    <location>
        <begin position="37"/>
        <end position="55"/>
    </location>
</feature>
<keyword evidence="4 7" id="KW-1133">Transmembrane helix</keyword>
<evidence type="ECO:0000256" key="5">
    <source>
        <dbReference type="ARBA" id="ARBA00023136"/>
    </source>
</evidence>
<feature type="transmembrane region" description="Helical" evidence="7">
    <location>
        <begin position="209"/>
        <end position="231"/>
    </location>
</feature>
<dbReference type="PROSITE" id="PS50850">
    <property type="entry name" value="MFS"/>
    <property type="match status" value="1"/>
</dbReference>
<dbReference type="AlphaFoldDB" id="A0A9K3PJR2"/>
<feature type="transmembrane region" description="Helical" evidence="7">
    <location>
        <begin position="185"/>
        <end position="203"/>
    </location>
</feature>
<feature type="transmembrane region" description="Helical" evidence="7">
    <location>
        <begin position="243"/>
        <end position="265"/>
    </location>
</feature>
<reference evidence="9" key="2">
    <citation type="submission" date="2021-04" db="EMBL/GenBank/DDBJ databases">
        <authorList>
            <person name="Podell S."/>
        </authorList>
    </citation>
    <scope>NUCLEOTIDE SEQUENCE</scope>
    <source>
        <strain evidence="9">Hildebrandi</strain>
    </source>
</reference>
<dbReference type="PANTHER" id="PTHR23511:SF34">
    <property type="entry name" value="SYNAPTIC VESICLE GLYCOPROTEIN 2"/>
    <property type="match status" value="1"/>
</dbReference>
<keyword evidence="5 7" id="KW-0472">Membrane</keyword>
<proteinExistence type="predicted"/>